<dbReference type="EMBL" id="UHJJ01000016">
    <property type="protein sequence ID" value="SUQ15767.1"/>
    <property type="molecule type" value="Genomic_DNA"/>
</dbReference>
<dbReference type="Pfam" id="PF04304">
    <property type="entry name" value="DUF454"/>
    <property type="match status" value="1"/>
</dbReference>
<dbReference type="PANTHER" id="PTHR35813">
    <property type="entry name" value="INNER MEMBRANE PROTEIN YBAN"/>
    <property type="match status" value="1"/>
</dbReference>
<evidence type="ECO:0008006" key="4">
    <source>
        <dbReference type="Google" id="ProtNLM"/>
    </source>
</evidence>
<gene>
    <name evidence="2" type="ORF">SAMN05216529_11628</name>
</gene>
<feature type="transmembrane region" description="Helical" evidence="1">
    <location>
        <begin position="102"/>
        <end position="119"/>
    </location>
</feature>
<name>A0A315ZRM6_9FIRM</name>
<dbReference type="PIRSF" id="PIRSF016789">
    <property type="entry name" value="DUF454"/>
    <property type="match status" value="1"/>
</dbReference>
<dbReference type="AlphaFoldDB" id="A0A315ZRM6"/>
<keyword evidence="1" id="KW-0472">Membrane</keyword>
<evidence type="ECO:0000313" key="3">
    <source>
        <dbReference type="Proteomes" id="UP000254051"/>
    </source>
</evidence>
<feature type="transmembrane region" description="Helical" evidence="1">
    <location>
        <begin position="34"/>
        <end position="59"/>
    </location>
</feature>
<sequence>MKKFVNGIFIGLGFLFIGLGMVGVALPLLPSTPFLILAAICFAKGSKKFHSWFLSTSLYQKYVEPALSRKEMEKTVKRKTLIILCVIFIISFWAVPVWHAKVVILLVAMFHIYYFVFKIKTAKAENKEMNSEGVNDKISP</sequence>
<proteinExistence type="predicted"/>
<feature type="transmembrane region" description="Helical" evidence="1">
    <location>
        <begin position="7"/>
        <end position="28"/>
    </location>
</feature>
<feature type="transmembrane region" description="Helical" evidence="1">
    <location>
        <begin position="80"/>
        <end position="96"/>
    </location>
</feature>
<keyword evidence="3" id="KW-1185">Reference proteome</keyword>
<protein>
    <recommendedName>
        <fullName evidence="4">Inner membrane protein ybaN</fullName>
    </recommendedName>
</protein>
<dbReference type="RefSeq" id="WP_109713897.1">
    <property type="nucleotide sequence ID" value="NZ_QGDS01000016.1"/>
</dbReference>
<dbReference type="GO" id="GO:0005886">
    <property type="term" value="C:plasma membrane"/>
    <property type="evidence" value="ECO:0007669"/>
    <property type="project" value="TreeGrafter"/>
</dbReference>
<evidence type="ECO:0000313" key="2">
    <source>
        <dbReference type="EMBL" id="SUQ15767.1"/>
    </source>
</evidence>
<dbReference type="Proteomes" id="UP000254051">
    <property type="component" value="Unassembled WGS sequence"/>
</dbReference>
<evidence type="ECO:0000256" key="1">
    <source>
        <dbReference type="SAM" id="Phobius"/>
    </source>
</evidence>
<keyword evidence="1" id="KW-0812">Transmembrane</keyword>
<dbReference type="OrthoDB" id="5690292at2"/>
<organism evidence="2 3">
    <name type="scientific">Faecalicatena contorta</name>
    <dbReference type="NCBI Taxonomy" id="39482"/>
    <lineage>
        <taxon>Bacteria</taxon>
        <taxon>Bacillati</taxon>
        <taxon>Bacillota</taxon>
        <taxon>Clostridia</taxon>
        <taxon>Lachnospirales</taxon>
        <taxon>Lachnospiraceae</taxon>
        <taxon>Faecalicatena</taxon>
    </lineage>
</organism>
<dbReference type="PANTHER" id="PTHR35813:SF1">
    <property type="entry name" value="INNER MEMBRANE PROTEIN YBAN"/>
    <property type="match status" value="1"/>
</dbReference>
<keyword evidence="1" id="KW-1133">Transmembrane helix</keyword>
<accession>A0A315ZRM6</accession>
<reference evidence="3" key="1">
    <citation type="submission" date="2017-07" db="EMBL/GenBank/DDBJ databases">
        <authorList>
            <person name="Varghese N."/>
            <person name="Submissions S."/>
        </authorList>
    </citation>
    <scope>NUCLEOTIDE SEQUENCE [LARGE SCALE GENOMIC DNA]</scope>
    <source>
        <strain evidence="3">NLAE-zl-C134</strain>
    </source>
</reference>
<dbReference type="InterPro" id="IPR007401">
    <property type="entry name" value="DUF454"/>
</dbReference>